<sequence>MEYSKKPLSLSDQIDKLTSRGLIIDNRELTKRYLSNISYYRLRAYTYPFQNNEEGANHEFIRKDIHFSDVIDLYCFDRRLRTLIFNAIEKIEVAVRTKIVQIYSEATGDSNWYEDESLFKDDSFWINEKDESTGRIEKKEVFQYDVLMDDIASEVKRSNEDFIKHFYGKYSEPKNPPAWMTLEVISFGTLSRLFELLKKSSMKDQIAKELGLPDDRILANWLHAIAVLRNCCAHHSRIWNRRYIVSVKLSYNTTYPFIDRDTIKLIRSNKLFAVLSCIKYFSDIISPGSDLKRNFLSLLGDGGQLLSMKEMGFPANWKYLDVWKDK</sequence>
<dbReference type="AlphaFoldDB" id="A0A7J5PVN5"/>
<evidence type="ECO:0000313" key="3">
    <source>
        <dbReference type="Proteomes" id="UP000434604"/>
    </source>
</evidence>
<comment type="caution">
    <text evidence="1">The sequence shown here is derived from an EMBL/GenBank/DDBJ whole genome shotgun (WGS) entry which is preliminary data.</text>
</comment>
<reference evidence="1 3" key="1">
    <citation type="journal article" date="2019" name="Nat. Med.">
        <title>A library of human gut bacterial isolates paired with longitudinal multiomics data enables mechanistic microbiome research.</title>
        <authorList>
            <person name="Poyet M."/>
            <person name="Groussin M."/>
            <person name="Gibbons S.M."/>
            <person name="Avila-Pacheco J."/>
            <person name="Jiang X."/>
            <person name="Kearney S.M."/>
            <person name="Perrotta A.R."/>
            <person name="Berdy B."/>
            <person name="Zhao S."/>
            <person name="Lieberman T.D."/>
            <person name="Swanson P.K."/>
            <person name="Smith M."/>
            <person name="Roesemann S."/>
            <person name="Alexander J.E."/>
            <person name="Rich S.A."/>
            <person name="Livny J."/>
            <person name="Vlamakis H."/>
            <person name="Clish C."/>
            <person name="Bullock K."/>
            <person name="Deik A."/>
            <person name="Scott J."/>
            <person name="Pierce K.A."/>
            <person name="Xavier R.J."/>
            <person name="Alm E.J."/>
        </authorList>
    </citation>
    <scope>NUCLEOTIDE SEQUENCE [LARGE SCALE GENOMIC DNA]</scope>
    <source>
        <strain evidence="1 3">BIOML-A58</strain>
    </source>
</reference>
<dbReference type="InterPro" id="IPR011664">
    <property type="entry name" value="Abi_system_AbiD/AbiF-like"/>
</dbReference>
<organism evidence="1 3">
    <name type="scientific">Bacteroides xylanisolvens</name>
    <dbReference type="NCBI Taxonomy" id="371601"/>
    <lineage>
        <taxon>Bacteria</taxon>
        <taxon>Pseudomonadati</taxon>
        <taxon>Bacteroidota</taxon>
        <taxon>Bacteroidia</taxon>
        <taxon>Bacteroidales</taxon>
        <taxon>Bacteroidaceae</taxon>
        <taxon>Bacteroides</taxon>
    </lineage>
</organism>
<gene>
    <name evidence="1" type="ORF">GA398_14350</name>
    <name evidence="2" type="ORF">LD004_08680</name>
</gene>
<name>A0A7J5PVN5_9BACE</name>
<reference evidence="2" key="2">
    <citation type="submission" date="2023-08" db="EMBL/GenBank/DDBJ databases">
        <title>Mucin Metabolism Genes Underlie the Key Renovations of Bacteroides xylanisolvens Genomes in Captive Great Apes.</title>
        <authorList>
            <person name="Nishida A.H."/>
        </authorList>
    </citation>
    <scope>NUCLEOTIDE SEQUENCE</scope>
    <source>
        <strain evidence="2">P13.H9</strain>
    </source>
</reference>
<dbReference type="EMBL" id="JAIWYE010000017">
    <property type="protein sequence ID" value="MCA4703691.1"/>
    <property type="molecule type" value="Genomic_DNA"/>
</dbReference>
<proteinExistence type="predicted"/>
<dbReference type="Proteomes" id="UP001198461">
    <property type="component" value="Unassembled WGS sequence"/>
</dbReference>
<dbReference type="EMBL" id="WDED01000020">
    <property type="protein sequence ID" value="KAB6146913.1"/>
    <property type="molecule type" value="Genomic_DNA"/>
</dbReference>
<dbReference type="Pfam" id="PF07751">
    <property type="entry name" value="Abi_2"/>
    <property type="match status" value="1"/>
</dbReference>
<evidence type="ECO:0000313" key="2">
    <source>
        <dbReference type="EMBL" id="MCA4703691.1"/>
    </source>
</evidence>
<evidence type="ECO:0000313" key="1">
    <source>
        <dbReference type="EMBL" id="KAB6146913.1"/>
    </source>
</evidence>
<dbReference type="Proteomes" id="UP000434604">
    <property type="component" value="Unassembled WGS sequence"/>
</dbReference>
<protein>
    <submittedName>
        <fullName evidence="1">Abi family protein</fullName>
    </submittedName>
</protein>
<dbReference type="RefSeq" id="WP_151934975.1">
    <property type="nucleotide sequence ID" value="NZ_JAIWXB010000015.1"/>
</dbReference>
<accession>A0A7J5PVN5</accession>